<dbReference type="AlphaFoldDB" id="A0A420ZAI1"/>
<dbReference type="EMBL" id="QMNG01000137">
    <property type="protein sequence ID" value="RLC35567.1"/>
    <property type="molecule type" value="Genomic_DNA"/>
</dbReference>
<comment type="caution">
    <text evidence="1">The sequence shown here is derived from an EMBL/GenBank/DDBJ whole genome shotgun (WGS) entry which is preliminary data.</text>
</comment>
<sequence length="100" mass="12319">MFKLAMWTVEIWNKLIDWWHKLIRKLTYRYYKDFTLKCPKCGRLLEIIPTAIYYKQEKHKECIILVCWCGYNAVYMYNNNIKDTFGKDIVLFVENEKKHN</sequence>
<reference evidence="1 2" key="1">
    <citation type="submission" date="2018-06" db="EMBL/GenBank/DDBJ databases">
        <title>Extensive metabolic versatility and redundancy in microbially diverse, dynamic hydrothermal sediments.</title>
        <authorList>
            <person name="Dombrowski N."/>
            <person name="Teske A."/>
            <person name="Baker B.J."/>
        </authorList>
    </citation>
    <scope>NUCLEOTIDE SEQUENCE [LARGE SCALE GENOMIC DNA]</scope>
    <source>
        <strain evidence="1">B79_G16</strain>
    </source>
</reference>
<name>A0A420ZAI1_UNCK3</name>
<accession>A0A420ZAI1</accession>
<organism evidence="1 2">
    <name type="scientific">candidate division Kazan bacterium</name>
    <dbReference type="NCBI Taxonomy" id="2202143"/>
    <lineage>
        <taxon>Bacteria</taxon>
        <taxon>Bacteria division Kazan-3B-28</taxon>
    </lineage>
</organism>
<proteinExistence type="predicted"/>
<evidence type="ECO:0000313" key="1">
    <source>
        <dbReference type="EMBL" id="RLC35567.1"/>
    </source>
</evidence>
<dbReference type="Proteomes" id="UP000281261">
    <property type="component" value="Unassembled WGS sequence"/>
</dbReference>
<gene>
    <name evidence="1" type="ORF">DRH29_06055</name>
</gene>
<protein>
    <submittedName>
        <fullName evidence="1">Uncharacterized protein</fullName>
    </submittedName>
</protein>
<evidence type="ECO:0000313" key="2">
    <source>
        <dbReference type="Proteomes" id="UP000281261"/>
    </source>
</evidence>